<evidence type="ECO:0000256" key="2">
    <source>
        <dbReference type="ARBA" id="ARBA00023242"/>
    </source>
</evidence>
<gene>
    <name evidence="5" type="ORF">UCRPC4_g02600</name>
</gene>
<sequence>MASTDGNVTISAVIVGMGTTKDMSAPGGLNYMQGFVGAAAQKKMTRGRAYLQITTTHGLIIKSPEDFILMLDRTHRERKEQYIKGLEVEISGLREGYASDVTRLNTTIAQHKDALRQQQEENAILKDLLQAHGISFQRELESRKAQFAVIANQNHGYPPNAGAMSHGPTSHTGSFSTVTPTGTTVGALTPSPRLREGSYNNGIMNTITPTTAATSYPSQSPPDHSVSERSFKREDSGISQYPGVFERDPQLGIDFILALEHTCRDHGEYLIRRSVNSPDDEEEAQISGHALMASCPPPSHIANTPAQGGGFVPTYPHQVPQIPYENLMTLLNLSRRMVEQGDIEGGQITPIMALQHLRSHRSYKSLTKEDVQAMIDTLNSKVRCYGFGAVMEDFELLDVMTNIFATKGESYDEVFGGSNADEDMYS</sequence>
<feature type="compositionally biased region" description="Basic and acidic residues" evidence="4">
    <location>
        <begin position="225"/>
        <end position="236"/>
    </location>
</feature>
<dbReference type="Gene3D" id="1.20.5.170">
    <property type="match status" value="1"/>
</dbReference>
<organism evidence="5 6">
    <name type="scientific">Phaeomoniella chlamydospora</name>
    <name type="common">Phaeoacremonium chlamydosporum</name>
    <dbReference type="NCBI Taxonomy" id="158046"/>
    <lineage>
        <taxon>Eukaryota</taxon>
        <taxon>Fungi</taxon>
        <taxon>Dikarya</taxon>
        <taxon>Ascomycota</taxon>
        <taxon>Pezizomycotina</taxon>
        <taxon>Eurotiomycetes</taxon>
        <taxon>Chaetothyriomycetidae</taxon>
        <taxon>Phaeomoniellales</taxon>
        <taxon>Phaeomoniellaceae</taxon>
        <taxon>Phaeomoniella</taxon>
    </lineage>
</organism>
<reference evidence="5 6" key="2">
    <citation type="submission" date="2015-05" db="EMBL/GenBank/DDBJ databases">
        <authorList>
            <person name="Morales-Cruz A."/>
            <person name="Amrine K.C."/>
            <person name="Cantu D."/>
        </authorList>
    </citation>
    <scope>NUCLEOTIDE SEQUENCE [LARGE SCALE GENOMIC DNA]</scope>
    <source>
        <strain evidence="5">UCRPC4</strain>
    </source>
</reference>
<dbReference type="InterPro" id="IPR050936">
    <property type="entry name" value="AP-1-like"/>
</dbReference>
<name>A0A0G2EP99_PHACM</name>
<evidence type="ECO:0000313" key="5">
    <source>
        <dbReference type="EMBL" id="KKY24134.1"/>
    </source>
</evidence>
<feature type="compositionally biased region" description="Polar residues" evidence="4">
    <location>
        <begin position="167"/>
        <end position="186"/>
    </location>
</feature>
<dbReference type="EMBL" id="LCWF01000063">
    <property type="protein sequence ID" value="KKY24134.1"/>
    <property type="molecule type" value="Genomic_DNA"/>
</dbReference>
<feature type="coiled-coil region" evidence="3">
    <location>
        <begin position="101"/>
        <end position="128"/>
    </location>
</feature>
<evidence type="ECO:0000256" key="1">
    <source>
        <dbReference type="ARBA" id="ARBA00004123"/>
    </source>
</evidence>
<dbReference type="PANTHER" id="PTHR40621">
    <property type="entry name" value="TRANSCRIPTION FACTOR KAPC-RELATED"/>
    <property type="match status" value="1"/>
</dbReference>
<evidence type="ECO:0000256" key="3">
    <source>
        <dbReference type="SAM" id="Coils"/>
    </source>
</evidence>
<evidence type="ECO:0000313" key="6">
    <source>
        <dbReference type="Proteomes" id="UP000053317"/>
    </source>
</evidence>
<protein>
    <submittedName>
        <fullName evidence="5">Putative bzip transcription factor</fullName>
    </submittedName>
</protein>
<proteinExistence type="predicted"/>
<keyword evidence="3" id="KW-0175">Coiled coil</keyword>
<dbReference type="GO" id="GO:0001228">
    <property type="term" value="F:DNA-binding transcription activator activity, RNA polymerase II-specific"/>
    <property type="evidence" value="ECO:0007669"/>
    <property type="project" value="TreeGrafter"/>
</dbReference>
<dbReference type="PANTHER" id="PTHR40621:SF6">
    <property type="entry name" value="AP-1-LIKE TRANSCRIPTION FACTOR YAP1-RELATED"/>
    <property type="match status" value="1"/>
</dbReference>
<dbReference type="AlphaFoldDB" id="A0A0G2EP99"/>
<evidence type="ECO:0000256" key="4">
    <source>
        <dbReference type="SAM" id="MobiDB-lite"/>
    </source>
</evidence>
<feature type="region of interest" description="Disordered" evidence="4">
    <location>
        <begin position="164"/>
        <end position="243"/>
    </location>
</feature>
<dbReference type="CDD" id="cd14688">
    <property type="entry name" value="bZIP_YAP"/>
    <property type="match status" value="1"/>
</dbReference>
<dbReference type="Proteomes" id="UP000053317">
    <property type="component" value="Unassembled WGS sequence"/>
</dbReference>
<comment type="caution">
    <text evidence="5">The sequence shown here is derived from an EMBL/GenBank/DDBJ whole genome shotgun (WGS) entry which is preliminary data.</text>
</comment>
<dbReference type="GO" id="GO:0090575">
    <property type="term" value="C:RNA polymerase II transcription regulator complex"/>
    <property type="evidence" value="ECO:0007669"/>
    <property type="project" value="TreeGrafter"/>
</dbReference>
<keyword evidence="2" id="KW-0539">Nucleus</keyword>
<feature type="compositionally biased region" description="Polar residues" evidence="4">
    <location>
        <begin position="198"/>
        <end position="222"/>
    </location>
</feature>
<dbReference type="GO" id="GO:0000976">
    <property type="term" value="F:transcription cis-regulatory region binding"/>
    <property type="evidence" value="ECO:0007669"/>
    <property type="project" value="InterPro"/>
</dbReference>
<accession>A0A0G2EP99</accession>
<reference evidence="5 6" key="1">
    <citation type="submission" date="2015-05" db="EMBL/GenBank/DDBJ databases">
        <title>Distinctive expansion of gene families associated with plant cell wall degradation and secondary metabolism in the genomes of grapevine trunk pathogens.</title>
        <authorList>
            <person name="Lawrence D.P."/>
            <person name="Travadon R."/>
            <person name="Rolshausen P.E."/>
            <person name="Baumgartner K."/>
        </authorList>
    </citation>
    <scope>NUCLEOTIDE SEQUENCE [LARGE SCALE GENOMIC DNA]</scope>
    <source>
        <strain evidence="5">UCRPC4</strain>
    </source>
</reference>
<comment type="subcellular location">
    <subcellularLocation>
        <location evidence="1">Nucleus</location>
    </subcellularLocation>
</comment>
<keyword evidence="6" id="KW-1185">Reference proteome</keyword>
<dbReference type="OrthoDB" id="2590011at2759"/>